<reference evidence="2" key="1">
    <citation type="submission" date="2022-11" db="UniProtKB">
        <authorList>
            <consortium name="WormBaseParasite"/>
        </authorList>
    </citation>
    <scope>IDENTIFICATION</scope>
</reference>
<accession>A0AC34FD98</accession>
<sequence length="87" mass="10050">GTTKPPKYRVVHGMRNYKVDNLLAIVYQLCRLNPQAKQSFRRPAPIGLASKLLDRIVEKCPTIFDGKDEDIQNLMSHPDFKNISYYI</sequence>
<organism evidence="1 2">
    <name type="scientific">Panagrolaimus sp. ES5</name>
    <dbReference type="NCBI Taxonomy" id="591445"/>
    <lineage>
        <taxon>Eukaryota</taxon>
        <taxon>Metazoa</taxon>
        <taxon>Ecdysozoa</taxon>
        <taxon>Nematoda</taxon>
        <taxon>Chromadorea</taxon>
        <taxon>Rhabditida</taxon>
        <taxon>Tylenchina</taxon>
        <taxon>Panagrolaimomorpha</taxon>
        <taxon>Panagrolaimoidea</taxon>
        <taxon>Panagrolaimidae</taxon>
        <taxon>Panagrolaimus</taxon>
    </lineage>
</organism>
<dbReference type="WBParaSite" id="ES5_v2.g15194.t1">
    <property type="protein sequence ID" value="ES5_v2.g15194.t1"/>
    <property type="gene ID" value="ES5_v2.g15194"/>
</dbReference>
<protein>
    <submittedName>
        <fullName evidence="2">Piwi domain-containing protein</fullName>
    </submittedName>
</protein>
<evidence type="ECO:0000313" key="2">
    <source>
        <dbReference type="WBParaSite" id="ES5_v2.g15194.t1"/>
    </source>
</evidence>
<name>A0AC34FD98_9BILA</name>
<dbReference type="Proteomes" id="UP000887579">
    <property type="component" value="Unplaced"/>
</dbReference>
<evidence type="ECO:0000313" key="1">
    <source>
        <dbReference type="Proteomes" id="UP000887579"/>
    </source>
</evidence>
<proteinExistence type="predicted"/>